<dbReference type="Gene3D" id="1.10.10.10">
    <property type="entry name" value="Winged helix-like DNA-binding domain superfamily/Winged helix DNA-binding domain"/>
    <property type="match status" value="1"/>
</dbReference>
<dbReference type="InterPro" id="IPR036390">
    <property type="entry name" value="WH_DNA-bd_sf"/>
</dbReference>
<feature type="domain" description="PTS EIIA type-2" evidence="6">
    <location>
        <begin position="499"/>
        <end position="639"/>
    </location>
</feature>
<accession>A0ABT9Y804</accession>
<dbReference type="InterPro" id="IPR002178">
    <property type="entry name" value="PTS_EIIA_type-2_dom"/>
</dbReference>
<dbReference type="Gene3D" id="1.10.1790.10">
    <property type="entry name" value="PRD domain"/>
    <property type="match status" value="2"/>
</dbReference>
<dbReference type="SUPFAM" id="SSF52794">
    <property type="entry name" value="PTS system IIB component-like"/>
    <property type="match status" value="1"/>
</dbReference>
<evidence type="ECO:0000313" key="9">
    <source>
        <dbReference type="EMBL" id="MDQ0203965.1"/>
    </source>
</evidence>
<dbReference type="Pfam" id="PF05043">
    <property type="entry name" value="Mga"/>
    <property type="match status" value="1"/>
</dbReference>
<name>A0ABT9Y804_9FIRM</name>
<evidence type="ECO:0000256" key="4">
    <source>
        <dbReference type="ARBA" id="ARBA00023159"/>
    </source>
</evidence>
<evidence type="ECO:0000259" key="6">
    <source>
        <dbReference type="PROSITE" id="PS51094"/>
    </source>
</evidence>
<dbReference type="PROSITE" id="PS51099">
    <property type="entry name" value="PTS_EIIB_TYPE_2"/>
    <property type="match status" value="1"/>
</dbReference>
<dbReference type="EMBL" id="JAUSUE010000011">
    <property type="protein sequence ID" value="MDQ0203965.1"/>
    <property type="molecule type" value="Genomic_DNA"/>
</dbReference>
<comment type="caution">
    <text evidence="9">The sequence shown here is derived from an EMBL/GenBank/DDBJ whole genome shotgun (WGS) entry which is preliminary data.</text>
</comment>
<evidence type="ECO:0000259" key="7">
    <source>
        <dbReference type="PROSITE" id="PS51099"/>
    </source>
</evidence>
<dbReference type="PANTHER" id="PTHR30185:SF13">
    <property type="entry name" value="LICABCH OPERON REGULATOR-RELATED"/>
    <property type="match status" value="1"/>
</dbReference>
<keyword evidence="10" id="KW-1185">Reference proteome</keyword>
<dbReference type="PANTHER" id="PTHR30185">
    <property type="entry name" value="CRYPTIC BETA-GLUCOSIDE BGL OPERON ANTITERMINATOR"/>
    <property type="match status" value="1"/>
</dbReference>
<dbReference type="Gene3D" id="3.40.50.2300">
    <property type="match status" value="1"/>
</dbReference>
<dbReference type="InterPro" id="IPR013196">
    <property type="entry name" value="HTH_11"/>
</dbReference>
<evidence type="ECO:0000256" key="1">
    <source>
        <dbReference type="ARBA" id="ARBA00022679"/>
    </source>
</evidence>
<dbReference type="SUPFAM" id="SSF46785">
    <property type="entry name" value="Winged helix' DNA-binding domain"/>
    <property type="match status" value="1"/>
</dbReference>
<dbReference type="Pfam" id="PF00359">
    <property type="entry name" value="PTS_EIIA_2"/>
    <property type="match status" value="1"/>
</dbReference>
<evidence type="ECO:0000259" key="8">
    <source>
        <dbReference type="PROSITE" id="PS51372"/>
    </source>
</evidence>
<gene>
    <name evidence="9" type="ORF">J2S01_001685</name>
</gene>
<keyword evidence="5" id="KW-0804">Transcription</keyword>
<dbReference type="SUPFAM" id="SSF63520">
    <property type="entry name" value="PTS-regulatory domain, PRD"/>
    <property type="match status" value="2"/>
</dbReference>
<dbReference type="InterPro" id="IPR036634">
    <property type="entry name" value="PRD_sf"/>
</dbReference>
<reference evidence="9 10" key="1">
    <citation type="submission" date="2023-07" db="EMBL/GenBank/DDBJ databases">
        <title>Genomic Encyclopedia of Type Strains, Phase IV (KMG-IV): sequencing the most valuable type-strain genomes for metagenomic binning, comparative biology and taxonomic classification.</title>
        <authorList>
            <person name="Goeker M."/>
        </authorList>
    </citation>
    <scope>NUCLEOTIDE SEQUENCE [LARGE SCALE GENOMIC DNA]</scope>
    <source>
        <strain evidence="9 10">DSM 16980</strain>
    </source>
</reference>
<dbReference type="InterPro" id="IPR011608">
    <property type="entry name" value="PRD"/>
</dbReference>
<evidence type="ECO:0000256" key="3">
    <source>
        <dbReference type="ARBA" id="ARBA00023015"/>
    </source>
</evidence>
<sequence>MVKLKKRSKRIFELLKNYPNGITGEQMANQLGVSSRTIRSDIKFLQELLEQHNVNIIAVPNKGYSLKDTANLGQLEDELSREDNINFETSEERVNYIIVKLLENTFSGNSITQMELADELFVSISTLKAHLNDVKKIFSKYDLKIVQYKGKGMIIAGEEIKVRYCMSEIINKHNFELFYQKILPDANMAELDKIIRKILNQKKLQLADDAKENLCIHTAIAVQRSKYNKTVLYSASLAQKIGSTFEYDVAKDIVDEIYAQNGIDLSYAEIYYIAQCLLASKKIFDAGESTDKAHVKKLVDIILQEIHDKMAIDFTEDEYLRDGLTLHLNIALTRIEFHMIIRNELLDTIKNDYPLAFQMGVIAGKVVEEYDNIKINENEIGYIALHFGAAISRTGIKENRKVKNVVIVCSAGLGMSVLLKAKIEEHFHNRLNIMKIIPGYEVDGSIMDNTDFVFTTVPLKEIHSDKVIMINHMLKKEDITKIEQKVFQKDKMDKTEIEKFFSSENFYVNKSFTEKNECINFLTDQAIQKGLMTAKIKELIFEREEMASTSIGDLAAIPHPMYNENNNSFISVLILNKPIMWDDLPVQVVFLLNIGKNKASLWETMFLKLYNYIKLKSGINSMLKNKSYDVFLEEFIDMF</sequence>
<dbReference type="InterPro" id="IPR036095">
    <property type="entry name" value="PTS_EIIB-like_sf"/>
</dbReference>
<dbReference type="InterPro" id="IPR013011">
    <property type="entry name" value="PTS_EIIB_2"/>
</dbReference>
<proteinExistence type="predicted"/>
<feature type="domain" description="PRD" evidence="8">
    <location>
        <begin position="182"/>
        <end position="287"/>
    </location>
</feature>
<organism evidence="9 10">
    <name type="scientific">Pectinatus haikarae</name>
    <dbReference type="NCBI Taxonomy" id="349096"/>
    <lineage>
        <taxon>Bacteria</taxon>
        <taxon>Bacillati</taxon>
        <taxon>Bacillota</taxon>
        <taxon>Negativicutes</taxon>
        <taxon>Selenomonadales</taxon>
        <taxon>Selenomonadaceae</taxon>
        <taxon>Pectinatus</taxon>
    </lineage>
</organism>
<dbReference type="Pfam" id="PF00874">
    <property type="entry name" value="PRD"/>
    <property type="match status" value="2"/>
</dbReference>
<feature type="domain" description="PTS EIIB type-2" evidence="7">
    <location>
        <begin position="403"/>
        <end position="494"/>
    </location>
</feature>
<dbReference type="Proteomes" id="UP001239167">
    <property type="component" value="Unassembled WGS sequence"/>
</dbReference>
<dbReference type="CDD" id="cd05568">
    <property type="entry name" value="PTS_IIB_bgl_like"/>
    <property type="match status" value="1"/>
</dbReference>
<dbReference type="Gene3D" id="3.40.930.10">
    <property type="entry name" value="Mannitol-specific EII, Chain A"/>
    <property type="match status" value="1"/>
</dbReference>
<keyword evidence="1" id="KW-0808">Transferase</keyword>
<feature type="domain" description="PRD" evidence="8">
    <location>
        <begin position="290"/>
        <end position="397"/>
    </location>
</feature>
<dbReference type="InterPro" id="IPR050661">
    <property type="entry name" value="BglG_antiterminators"/>
</dbReference>
<dbReference type="SUPFAM" id="SSF55804">
    <property type="entry name" value="Phoshotransferase/anion transport protein"/>
    <property type="match status" value="1"/>
</dbReference>
<keyword evidence="2" id="KW-0677">Repeat</keyword>
<dbReference type="InterPro" id="IPR007737">
    <property type="entry name" value="Mga_HTH"/>
</dbReference>
<dbReference type="RefSeq" id="WP_196604240.1">
    <property type="nucleotide sequence ID" value="NZ_CP116940.1"/>
</dbReference>
<keyword evidence="3" id="KW-0805">Transcription regulation</keyword>
<protein>
    <submittedName>
        <fullName evidence="9">Lichenan operon transcriptional antiterminator</fullName>
    </submittedName>
</protein>
<dbReference type="Pfam" id="PF08279">
    <property type="entry name" value="HTH_11"/>
    <property type="match status" value="1"/>
</dbReference>
<dbReference type="InterPro" id="IPR016152">
    <property type="entry name" value="PTrfase/Anion_transptr"/>
</dbReference>
<dbReference type="PROSITE" id="PS51094">
    <property type="entry name" value="PTS_EIIA_TYPE_2"/>
    <property type="match status" value="1"/>
</dbReference>
<evidence type="ECO:0000256" key="2">
    <source>
        <dbReference type="ARBA" id="ARBA00022737"/>
    </source>
</evidence>
<dbReference type="InterPro" id="IPR036388">
    <property type="entry name" value="WH-like_DNA-bd_sf"/>
</dbReference>
<dbReference type="PROSITE" id="PS51372">
    <property type="entry name" value="PRD_2"/>
    <property type="match status" value="2"/>
</dbReference>
<keyword evidence="4" id="KW-0010">Activator</keyword>
<evidence type="ECO:0000256" key="5">
    <source>
        <dbReference type="ARBA" id="ARBA00023163"/>
    </source>
</evidence>
<evidence type="ECO:0000313" key="10">
    <source>
        <dbReference type="Proteomes" id="UP001239167"/>
    </source>
</evidence>